<dbReference type="Gene3D" id="3.10.129.10">
    <property type="entry name" value="Hotdog Thioesterase"/>
    <property type="match status" value="1"/>
</dbReference>
<dbReference type="CDD" id="cd03443">
    <property type="entry name" value="PaaI_thioesterase"/>
    <property type="match status" value="1"/>
</dbReference>
<dbReference type="PANTHER" id="PTHR47260">
    <property type="entry name" value="UPF0644 PROTEIN PB2B4.06"/>
    <property type="match status" value="1"/>
</dbReference>
<dbReference type="EMBL" id="JAEPQZ010000003">
    <property type="protein sequence ID" value="KAG2183305.1"/>
    <property type="molecule type" value="Genomic_DNA"/>
</dbReference>
<sequence length="235" mass="25928">SATRIANRVRYQSFTSAAGSKSRLRPLPIALGALAGSSLTAFYFMNAVDYHPAALSTEEELLHHEKATKDVEELPIVKELRARDDVIIREAYGHLKGAAKLHNLTATTLRGKDKVVISPLVFYTNERKEVTIVVHLGRSLCGHDKIVHGGMLATLLDEALASVALPALPFNLGFTANLNIDYRLPVMADQWVVLRGKLLKQEGRKAWVEAWIESADGKQKFTEAKSLYIAPKAPF</sequence>
<dbReference type="AlphaFoldDB" id="A0A8H7UHJ2"/>
<dbReference type="OrthoDB" id="506431at2759"/>
<comment type="caution">
    <text evidence="2">The sequence shown here is derived from an EMBL/GenBank/DDBJ whole genome shotgun (WGS) entry which is preliminary data.</text>
</comment>
<proteinExistence type="predicted"/>
<feature type="domain" description="Thioesterase" evidence="1">
    <location>
        <begin position="146"/>
        <end position="218"/>
    </location>
</feature>
<keyword evidence="3" id="KW-1185">Reference proteome</keyword>
<accession>A0A8H7UHJ2</accession>
<dbReference type="InterPro" id="IPR052061">
    <property type="entry name" value="PTE-AB_protein"/>
</dbReference>
<reference evidence="2" key="1">
    <citation type="submission" date="2020-12" db="EMBL/GenBank/DDBJ databases">
        <title>Metabolic potential, ecology and presence of endohyphal bacteria is reflected in genomic diversity of Mucoromycotina.</title>
        <authorList>
            <person name="Muszewska A."/>
            <person name="Okrasinska A."/>
            <person name="Steczkiewicz K."/>
            <person name="Drgas O."/>
            <person name="Orlowska M."/>
            <person name="Perlinska-Lenart U."/>
            <person name="Aleksandrzak-Piekarczyk T."/>
            <person name="Szatraj K."/>
            <person name="Zielenkiewicz U."/>
            <person name="Pilsyk S."/>
            <person name="Malc E."/>
            <person name="Mieczkowski P."/>
            <person name="Kruszewska J.S."/>
            <person name="Biernat P."/>
            <person name="Pawlowska J."/>
        </authorList>
    </citation>
    <scope>NUCLEOTIDE SEQUENCE</scope>
    <source>
        <strain evidence="2">WA0000067209</strain>
    </source>
</reference>
<protein>
    <recommendedName>
        <fullName evidence="1">Thioesterase domain-containing protein</fullName>
    </recommendedName>
</protein>
<dbReference type="PANTHER" id="PTHR47260:SF1">
    <property type="entry name" value="UPF0644 PROTEIN PB2B4.06"/>
    <property type="match status" value="1"/>
</dbReference>
<dbReference type="InterPro" id="IPR006683">
    <property type="entry name" value="Thioestr_dom"/>
</dbReference>
<dbReference type="Proteomes" id="UP000654370">
    <property type="component" value="Unassembled WGS sequence"/>
</dbReference>
<evidence type="ECO:0000313" key="3">
    <source>
        <dbReference type="Proteomes" id="UP000654370"/>
    </source>
</evidence>
<evidence type="ECO:0000259" key="1">
    <source>
        <dbReference type="Pfam" id="PF03061"/>
    </source>
</evidence>
<dbReference type="Pfam" id="PF03061">
    <property type="entry name" value="4HBT"/>
    <property type="match status" value="1"/>
</dbReference>
<gene>
    <name evidence="2" type="ORF">INT43_006310</name>
</gene>
<feature type="non-terminal residue" evidence="2">
    <location>
        <position position="1"/>
    </location>
</feature>
<name>A0A8H7UHJ2_MORIS</name>
<dbReference type="InterPro" id="IPR029069">
    <property type="entry name" value="HotDog_dom_sf"/>
</dbReference>
<organism evidence="2 3">
    <name type="scientific">Mortierella isabellina</name>
    <name type="common">Filamentous fungus</name>
    <name type="synonym">Umbelopsis isabellina</name>
    <dbReference type="NCBI Taxonomy" id="91625"/>
    <lineage>
        <taxon>Eukaryota</taxon>
        <taxon>Fungi</taxon>
        <taxon>Fungi incertae sedis</taxon>
        <taxon>Mucoromycota</taxon>
        <taxon>Mucoromycotina</taxon>
        <taxon>Umbelopsidomycetes</taxon>
        <taxon>Umbelopsidales</taxon>
        <taxon>Umbelopsidaceae</taxon>
        <taxon>Umbelopsis</taxon>
    </lineage>
</organism>
<evidence type="ECO:0000313" key="2">
    <source>
        <dbReference type="EMBL" id="KAG2183305.1"/>
    </source>
</evidence>
<dbReference type="SUPFAM" id="SSF54637">
    <property type="entry name" value="Thioesterase/thiol ester dehydrase-isomerase"/>
    <property type="match status" value="1"/>
</dbReference>